<dbReference type="PANTHER" id="PTHR11527">
    <property type="entry name" value="HEAT-SHOCK PROTEIN 20 FAMILY MEMBER"/>
    <property type="match status" value="1"/>
</dbReference>
<reference evidence="5 6" key="1">
    <citation type="submission" date="2022-11" db="EMBL/GenBank/DDBJ databases">
        <title>Genome Sequencing of Nocardia sp. ON39_IFM12276 and assembly.</title>
        <authorList>
            <person name="Shimojima M."/>
            <person name="Toyokawa M."/>
            <person name="Uesaka K."/>
        </authorList>
    </citation>
    <scope>NUCLEOTIDE SEQUENCE [LARGE SCALE GENOMIC DNA]</scope>
    <source>
        <strain evidence="5 6">IFM 12276</strain>
    </source>
</reference>
<sequence length="180" mass="19733">MEVIAVLRFDPFHDIDTVARQLLGESVGTGRAPRFMPMDLFKAGDHYVLNADLPGVDPGSIDVSVDNGTLTLRAQRTVPSEEGVQWIASERFAGTFMRQMSLGENVDVENISATYNNGVLSVTIPIAERAKPRRIQISGASQEPRTIEAQSSRSGQMSPTQQEQSQQPGQSQQQYPQSSK</sequence>
<organism evidence="5 6">
    <name type="scientific">Nocardia sputorum</name>
    <dbReference type="NCBI Taxonomy" id="2984338"/>
    <lineage>
        <taxon>Bacteria</taxon>
        <taxon>Bacillati</taxon>
        <taxon>Actinomycetota</taxon>
        <taxon>Actinomycetes</taxon>
        <taxon>Mycobacteriales</taxon>
        <taxon>Nocardiaceae</taxon>
        <taxon>Nocardia</taxon>
    </lineage>
</organism>
<gene>
    <name evidence="5" type="ORF">IFM12276_54660</name>
</gene>
<evidence type="ECO:0000313" key="5">
    <source>
        <dbReference type="EMBL" id="BDU02438.1"/>
    </source>
</evidence>
<evidence type="ECO:0000259" key="4">
    <source>
        <dbReference type="PROSITE" id="PS01031"/>
    </source>
</evidence>
<evidence type="ECO:0000256" key="1">
    <source>
        <dbReference type="PROSITE-ProRule" id="PRU00285"/>
    </source>
</evidence>
<dbReference type="InterPro" id="IPR031107">
    <property type="entry name" value="Small_HSP"/>
</dbReference>
<proteinExistence type="inferred from homology"/>
<dbReference type="EMBL" id="AP026978">
    <property type="protein sequence ID" value="BDU02438.1"/>
    <property type="molecule type" value="Genomic_DNA"/>
</dbReference>
<feature type="domain" description="SHSP" evidence="4">
    <location>
        <begin position="29"/>
        <end position="140"/>
    </location>
</feature>
<dbReference type="Gene3D" id="2.60.40.790">
    <property type="match status" value="1"/>
</dbReference>
<dbReference type="Proteomes" id="UP001317870">
    <property type="component" value="Chromosome"/>
</dbReference>
<evidence type="ECO:0000256" key="3">
    <source>
        <dbReference type="SAM" id="MobiDB-lite"/>
    </source>
</evidence>
<dbReference type="Pfam" id="PF00011">
    <property type="entry name" value="HSP20"/>
    <property type="match status" value="1"/>
</dbReference>
<name>A0ABN6UBE5_9NOCA</name>
<keyword evidence="6" id="KW-1185">Reference proteome</keyword>
<dbReference type="PROSITE" id="PS01031">
    <property type="entry name" value="SHSP"/>
    <property type="match status" value="1"/>
</dbReference>
<protein>
    <submittedName>
        <fullName evidence="5">Heat-shock protein Hsp20</fullName>
    </submittedName>
</protein>
<accession>A0ABN6UBE5</accession>
<dbReference type="InterPro" id="IPR002068">
    <property type="entry name" value="A-crystallin/Hsp20_dom"/>
</dbReference>
<feature type="region of interest" description="Disordered" evidence="3">
    <location>
        <begin position="135"/>
        <end position="180"/>
    </location>
</feature>
<feature type="compositionally biased region" description="Low complexity" evidence="3">
    <location>
        <begin position="156"/>
        <end position="180"/>
    </location>
</feature>
<dbReference type="SUPFAM" id="SSF49764">
    <property type="entry name" value="HSP20-like chaperones"/>
    <property type="match status" value="1"/>
</dbReference>
<evidence type="ECO:0000256" key="2">
    <source>
        <dbReference type="RuleBase" id="RU003616"/>
    </source>
</evidence>
<feature type="compositionally biased region" description="Polar residues" evidence="3">
    <location>
        <begin position="138"/>
        <end position="155"/>
    </location>
</feature>
<dbReference type="CDD" id="cd06464">
    <property type="entry name" value="ACD_sHsps-like"/>
    <property type="match status" value="1"/>
</dbReference>
<evidence type="ECO:0000313" key="6">
    <source>
        <dbReference type="Proteomes" id="UP001317870"/>
    </source>
</evidence>
<dbReference type="InterPro" id="IPR008978">
    <property type="entry name" value="HSP20-like_chaperone"/>
</dbReference>
<comment type="similarity">
    <text evidence="1 2">Belongs to the small heat shock protein (HSP20) family.</text>
</comment>